<dbReference type="PANTHER" id="PTHR46438:SF11">
    <property type="entry name" value="LIPASE-RELATED"/>
    <property type="match status" value="1"/>
</dbReference>
<evidence type="ECO:0000313" key="2">
    <source>
        <dbReference type="EMBL" id="SJM60510.1"/>
    </source>
</evidence>
<dbReference type="OrthoDB" id="9769541at2"/>
<dbReference type="Gene3D" id="3.40.50.1820">
    <property type="entry name" value="alpha/beta hydrolase"/>
    <property type="match status" value="1"/>
</dbReference>
<dbReference type="GO" id="GO:0016787">
    <property type="term" value="F:hydrolase activity"/>
    <property type="evidence" value="ECO:0007669"/>
    <property type="project" value="UniProtKB-KW"/>
</dbReference>
<name>A0A1R4FWZ6_9MICO</name>
<protein>
    <submittedName>
        <fullName evidence="2">Hydrolase, alpha/beta hydrolase fold family</fullName>
    </submittedName>
</protein>
<gene>
    <name evidence="2" type="ORF">CZ674_07255</name>
</gene>
<dbReference type="AlphaFoldDB" id="A0A1R4FWZ6"/>
<accession>A0A1R4FWZ6</accession>
<dbReference type="RefSeq" id="WP_086991878.1">
    <property type="nucleotide sequence ID" value="NZ_FUHU01000028.1"/>
</dbReference>
<proteinExistence type="predicted"/>
<dbReference type="SUPFAM" id="SSF53474">
    <property type="entry name" value="alpha/beta-Hydrolases"/>
    <property type="match status" value="1"/>
</dbReference>
<dbReference type="InterPro" id="IPR000073">
    <property type="entry name" value="AB_hydrolase_1"/>
</dbReference>
<dbReference type="PRINTS" id="PR00111">
    <property type="entry name" value="ABHYDROLASE"/>
</dbReference>
<dbReference type="Pfam" id="PF12697">
    <property type="entry name" value="Abhydrolase_6"/>
    <property type="match status" value="1"/>
</dbReference>
<dbReference type="GeneID" id="303173014"/>
<dbReference type="Proteomes" id="UP000195787">
    <property type="component" value="Unassembled WGS sequence"/>
</dbReference>
<keyword evidence="3" id="KW-1185">Reference proteome</keyword>
<dbReference type="PANTHER" id="PTHR46438">
    <property type="entry name" value="ALPHA/BETA-HYDROLASES SUPERFAMILY PROTEIN"/>
    <property type="match status" value="1"/>
</dbReference>
<evidence type="ECO:0000259" key="1">
    <source>
        <dbReference type="Pfam" id="PF12697"/>
    </source>
</evidence>
<dbReference type="InterPro" id="IPR029058">
    <property type="entry name" value="AB_hydrolase_fold"/>
</dbReference>
<sequence length="278" mass="30833">MIDENRRIVRAWRRLRHPRIGGRDWRQANAVDDEGARFTSGDHTLVLHHWDAGHEHTIVLVHGIGMGQQYFGLLRKALLKHANVAAVDLPGFGSSPEPDASLSMPQLARLLGEALDKMLPGPVVALGHSMGTQVVAELAVARPDLVSRVVLIAPTVNDDERSAWKQVVRLLQDLLNDPPIVAFLGMKMYAKAGPRWFLKKFGTMLEHRLEDVAPRITQPTLVMRGEGDVVCPEPWVRSVSEMIPNATMRTAEGKGHEAMITGSKPVSELVEEFLREHA</sequence>
<keyword evidence="2" id="KW-0378">Hydrolase</keyword>
<evidence type="ECO:0000313" key="3">
    <source>
        <dbReference type="Proteomes" id="UP000195787"/>
    </source>
</evidence>
<organism evidence="2 3">
    <name type="scientific">Agrococcus casei LMG 22410</name>
    <dbReference type="NCBI Taxonomy" id="1255656"/>
    <lineage>
        <taxon>Bacteria</taxon>
        <taxon>Bacillati</taxon>
        <taxon>Actinomycetota</taxon>
        <taxon>Actinomycetes</taxon>
        <taxon>Micrococcales</taxon>
        <taxon>Microbacteriaceae</taxon>
        <taxon>Agrococcus</taxon>
    </lineage>
</organism>
<feature type="domain" description="AB hydrolase-1" evidence="1">
    <location>
        <begin position="58"/>
        <end position="271"/>
    </location>
</feature>
<dbReference type="EMBL" id="FUHU01000028">
    <property type="protein sequence ID" value="SJM60510.1"/>
    <property type="molecule type" value="Genomic_DNA"/>
</dbReference>
<reference evidence="2 3" key="1">
    <citation type="submission" date="2017-02" db="EMBL/GenBank/DDBJ databases">
        <authorList>
            <person name="Peterson S.W."/>
        </authorList>
    </citation>
    <scope>NUCLEOTIDE SEQUENCE [LARGE SCALE GENOMIC DNA]</scope>
    <source>
        <strain evidence="2 3">LMG 22410</strain>
    </source>
</reference>